<proteinExistence type="predicted"/>
<reference evidence="1" key="1">
    <citation type="submission" date="2020-04" db="EMBL/GenBank/DDBJ databases">
        <title>A desert anoxygenic phototrophic bacterium fixes CO2 using RubisCO under aerobic conditions.</title>
        <authorList>
            <person name="Tang K."/>
        </authorList>
    </citation>
    <scope>NUCLEOTIDE SEQUENCE [LARGE SCALE GENOMIC DNA]</scope>
    <source>
        <strain evidence="1">MIMtkB3</strain>
    </source>
</reference>
<evidence type="ECO:0000313" key="2">
    <source>
        <dbReference type="Proteomes" id="UP000501891"/>
    </source>
</evidence>
<dbReference type="Pfam" id="PF13692">
    <property type="entry name" value="Glyco_trans_1_4"/>
    <property type="match status" value="1"/>
</dbReference>
<dbReference type="SUPFAM" id="SSF53756">
    <property type="entry name" value="UDP-Glycosyltransferase/glycogen phosphorylase"/>
    <property type="match status" value="1"/>
</dbReference>
<dbReference type="AlphaFoldDB" id="A0A858R7V4"/>
<accession>A0A858R7V4</accession>
<name>A0A858R7V4_9PROT</name>
<dbReference type="EMBL" id="CP051775">
    <property type="protein sequence ID" value="QJE73273.1"/>
    <property type="molecule type" value="Genomic_DNA"/>
</dbReference>
<dbReference type="GO" id="GO:0016757">
    <property type="term" value="F:glycosyltransferase activity"/>
    <property type="evidence" value="ECO:0007669"/>
    <property type="project" value="TreeGrafter"/>
</dbReference>
<dbReference type="Gene3D" id="3.40.50.2000">
    <property type="entry name" value="Glycogen Phosphorylase B"/>
    <property type="match status" value="2"/>
</dbReference>
<dbReference type="PANTHER" id="PTHR45947">
    <property type="entry name" value="SULFOQUINOVOSYL TRANSFERASE SQD2"/>
    <property type="match status" value="1"/>
</dbReference>
<organism evidence="1 2">
    <name type="scientific">Aerophototrophica crusticola</name>
    <dbReference type="NCBI Taxonomy" id="1709002"/>
    <lineage>
        <taxon>Bacteria</taxon>
        <taxon>Pseudomonadati</taxon>
        <taxon>Pseudomonadota</taxon>
        <taxon>Alphaproteobacteria</taxon>
        <taxon>Rhodospirillales</taxon>
        <taxon>Rhodospirillaceae</taxon>
        <taxon>Aerophototrophica</taxon>
    </lineage>
</organism>
<gene>
    <name evidence="1" type="ORF">HHL28_09375</name>
</gene>
<dbReference type="KEGG" id="acru:HHL28_09375"/>
<protein>
    <submittedName>
        <fullName evidence="1">Glycosyltransferase family 4 protein</fullName>
    </submittedName>
</protein>
<dbReference type="InterPro" id="IPR050194">
    <property type="entry name" value="Glycosyltransferase_grp1"/>
</dbReference>
<keyword evidence="2" id="KW-1185">Reference proteome</keyword>
<dbReference type="PANTHER" id="PTHR45947:SF3">
    <property type="entry name" value="SULFOQUINOVOSYL TRANSFERASE SQD2"/>
    <property type="match status" value="1"/>
</dbReference>
<dbReference type="Proteomes" id="UP000501891">
    <property type="component" value="Chromosome"/>
</dbReference>
<evidence type="ECO:0000313" key="1">
    <source>
        <dbReference type="EMBL" id="QJE73273.1"/>
    </source>
</evidence>
<sequence length="367" mass="39223">MRAANVWTKRNPLAAARDGVWNPSTRRQLAELLSRFDPADTVVHSHQWTKAFSPSVLSLPGELGFRHAVTLHDYFFACPNGALYDFNRRRPCGVAPMSGACLRTNCDSRAYAHKLVRVARQALADRALAAAPAWPELVHVSDFARRMVAPYLPAGIGQHVVPNPVEVTDRGRAPAENYERAVYVGRLVPEKGVVLAAQAAADAGMPITFVGDGPEANAIRLANPRAELVGWAEPARVAEIVRTSRCLLFPSTWYETSGLVCAEALANGIPVIASSTTAAADLVGEGGGGIVVPPGDREALASALRVVRQPLRAVKMSHAAYMHFWRDPPSPAAHAAALARLYAGMLSRPLPSPADAPAARHATPEVA</sequence>